<dbReference type="EMBL" id="JAGGLD010000001">
    <property type="protein sequence ID" value="MBP1999205.1"/>
    <property type="molecule type" value="Genomic_DNA"/>
</dbReference>
<keyword evidence="3" id="KW-1185">Reference proteome</keyword>
<feature type="transmembrane region" description="Helical" evidence="1">
    <location>
        <begin position="37"/>
        <end position="60"/>
    </location>
</feature>
<evidence type="ECO:0000313" key="2">
    <source>
        <dbReference type="EMBL" id="MBP1999205.1"/>
    </source>
</evidence>
<evidence type="ECO:0000313" key="3">
    <source>
        <dbReference type="Proteomes" id="UP001519288"/>
    </source>
</evidence>
<evidence type="ECO:0000256" key="1">
    <source>
        <dbReference type="SAM" id="Phobius"/>
    </source>
</evidence>
<feature type="transmembrane region" description="Helical" evidence="1">
    <location>
        <begin position="66"/>
        <end position="83"/>
    </location>
</feature>
<name>A0ABS4JBV5_9BACL</name>
<gene>
    <name evidence="2" type="ORF">J2Z69_000224</name>
</gene>
<dbReference type="InterPro" id="IPR024515">
    <property type="entry name" value="DUF3397"/>
</dbReference>
<reference evidence="2 3" key="1">
    <citation type="submission" date="2021-03" db="EMBL/GenBank/DDBJ databases">
        <title>Genomic Encyclopedia of Type Strains, Phase IV (KMG-IV): sequencing the most valuable type-strain genomes for metagenomic binning, comparative biology and taxonomic classification.</title>
        <authorList>
            <person name="Goeker M."/>
        </authorList>
    </citation>
    <scope>NUCLEOTIDE SEQUENCE [LARGE SCALE GENOMIC DNA]</scope>
    <source>
        <strain evidence="2 3">DSM 26806</strain>
    </source>
</reference>
<protein>
    <submittedName>
        <fullName evidence="2">Uncharacterized membrane protein YjjP (DUF1212 family)</fullName>
    </submittedName>
</protein>
<keyword evidence="1" id="KW-0472">Membrane</keyword>
<sequence length="127" mass="14493">MNMLFAPIIAFSIAPIVPFILVYFIHYFWKGGRKQSIMLAMDVTTFFLILSVAALFNHIFNSTFGIYLILLILLIIGGFIGGAQNRLKGRLDPKRLIRAVWRLAFLGTVIMYILFIFIGIFPYILSV</sequence>
<feature type="transmembrane region" description="Helical" evidence="1">
    <location>
        <begin position="103"/>
        <end position="125"/>
    </location>
</feature>
<dbReference type="Pfam" id="PF11877">
    <property type="entry name" value="DUF3397"/>
    <property type="match status" value="1"/>
</dbReference>
<feature type="transmembrane region" description="Helical" evidence="1">
    <location>
        <begin position="6"/>
        <end position="25"/>
    </location>
</feature>
<keyword evidence="1" id="KW-0812">Transmembrane</keyword>
<accession>A0ABS4JBV5</accession>
<comment type="caution">
    <text evidence="2">The sequence shown here is derived from an EMBL/GenBank/DDBJ whole genome shotgun (WGS) entry which is preliminary data.</text>
</comment>
<proteinExistence type="predicted"/>
<organism evidence="2 3">
    <name type="scientific">Paenibacillus shirakamiensis</name>
    <dbReference type="NCBI Taxonomy" id="1265935"/>
    <lineage>
        <taxon>Bacteria</taxon>
        <taxon>Bacillati</taxon>
        <taxon>Bacillota</taxon>
        <taxon>Bacilli</taxon>
        <taxon>Bacillales</taxon>
        <taxon>Paenibacillaceae</taxon>
        <taxon>Paenibacillus</taxon>
    </lineage>
</organism>
<dbReference type="Proteomes" id="UP001519288">
    <property type="component" value="Unassembled WGS sequence"/>
</dbReference>
<keyword evidence="1" id="KW-1133">Transmembrane helix</keyword>